<protein>
    <recommendedName>
        <fullName evidence="3">Nucleotidyltransferase-like protein</fullName>
    </recommendedName>
</protein>
<proteinExistence type="predicted"/>
<accession>A0A420ALP1</accession>
<dbReference type="OrthoDB" id="2617999at2"/>
<sequence>MTLNFDSKGNLVPNSNIKCSLEVFHKVFVEEIATPIRASLYESFLRYTSNLKDAIDDAELICWINGSFATKKKEPNDLDLVTFINYDTIDQKEQFLQDFKYPNSLAKFGLNAYIVKVYPRTHTKYSLYIGDEMYWMDKFDKNKRNRNGVKVPKGFVEIIL</sequence>
<evidence type="ECO:0008006" key="3">
    <source>
        <dbReference type="Google" id="ProtNLM"/>
    </source>
</evidence>
<evidence type="ECO:0000313" key="1">
    <source>
        <dbReference type="EMBL" id="RKE45359.1"/>
    </source>
</evidence>
<name>A0A420ALP1_SPHD1</name>
<dbReference type="Pfam" id="PF22014">
    <property type="entry name" value="DUF6932"/>
    <property type="match status" value="1"/>
</dbReference>
<evidence type="ECO:0000313" key="2">
    <source>
        <dbReference type="Proteomes" id="UP000286246"/>
    </source>
</evidence>
<dbReference type="Proteomes" id="UP000286246">
    <property type="component" value="Unassembled WGS sequence"/>
</dbReference>
<keyword evidence="2" id="KW-1185">Reference proteome</keyword>
<gene>
    <name evidence="1" type="ORF">DFQ12_4431</name>
</gene>
<comment type="caution">
    <text evidence="1">The sequence shown here is derived from an EMBL/GenBank/DDBJ whole genome shotgun (WGS) entry which is preliminary data.</text>
</comment>
<reference evidence="1 2" key="1">
    <citation type="submission" date="2018-09" db="EMBL/GenBank/DDBJ databases">
        <title>Genomic Encyclopedia of Type Strains, Phase III (KMG-III): the genomes of soil and plant-associated and newly described type strains.</title>
        <authorList>
            <person name="Whitman W."/>
        </authorList>
    </citation>
    <scope>NUCLEOTIDE SEQUENCE [LARGE SCALE GENOMIC DNA]</scope>
    <source>
        <strain evidence="1 2">CECT 7938</strain>
    </source>
</reference>
<dbReference type="RefSeq" id="WP_120261107.1">
    <property type="nucleotide sequence ID" value="NZ_RAPY01000005.1"/>
</dbReference>
<organism evidence="1 2">
    <name type="scientific">Sphingobacterium detergens</name>
    <dbReference type="NCBI Taxonomy" id="1145106"/>
    <lineage>
        <taxon>Bacteria</taxon>
        <taxon>Pseudomonadati</taxon>
        <taxon>Bacteroidota</taxon>
        <taxon>Sphingobacteriia</taxon>
        <taxon>Sphingobacteriales</taxon>
        <taxon>Sphingobacteriaceae</taxon>
        <taxon>Sphingobacterium</taxon>
    </lineage>
</organism>
<dbReference type="AlphaFoldDB" id="A0A420ALP1"/>
<dbReference type="InterPro" id="IPR053860">
    <property type="entry name" value="DUF6932"/>
</dbReference>
<dbReference type="EMBL" id="RAPY01000005">
    <property type="protein sequence ID" value="RKE45359.1"/>
    <property type="molecule type" value="Genomic_DNA"/>
</dbReference>